<organism evidence="3 4">
    <name type="scientific">Planococcus salinarum</name>
    <dbReference type="NCBI Taxonomy" id="622695"/>
    <lineage>
        <taxon>Bacteria</taxon>
        <taxon>Bacillati</taxon>
        <taxon>Bacillota</taxon>
        <taxon>Bacilli</taxon>
        <taxon>Bacillales</taxon>
        <taxon>Caryophanaceae</taxon>
        <taxon>Planococcus</taxon>
    </lineage>
</organism>
<name>A0ABX3CXD2_9BACL</name>
<dbReference type="NCBIfam" id="NF037970">
    <property type="entry name" value="vanZ_1"/>
    <property type="match status" value="1"/>
</dbReference>
<sequence length="155" mass="16986">MRNKTAAWTAVIGWMVLIFVLSHQPGSVSSGLSSGITEFLIGFADDLLPENGDGVEQVHTFVRKNAHFIAYFILGILLVNALGSWNNLHFRELLIAFAVSALYGASDEFHQLFIEGRSGEFRDVLIDSAGAAAGLLVYWTINTVAVGKKMENRKN</sequence>
<dbReference type="RefSeq" id="WP_071152386.1">
    <property type="nucleotide sequence ID" value="NZ_QQRT01000005.1"/>
</dbReference>
<keyword evidence="1" id="KW-0472">Membrane</keyword>
<feature type="transmembrane region" description="Helical" evidence="1">
    <location>
        <begin position="68"/>
        <end position="86"/>
    </location>
</feature>
<dbReference type="PANTHER" id="PTHR28008:SF1">
    <property type="entry name" value="DOMAIN PROTEIN, PUTATIVE (AFU_ORTHOLOGUE AFUA_3G10980)-RELATED"/>
    <property type="match status" value="1"/>
</dbReference>
<evidence type="ECO:0000313" key="3">
    <source>
        <dbReference type="EMBL" id="OHX49748.1"/>
    </source>
</evidence>
<reference evidence="3" key="1">
    <citation type="submission" date="2016-07" db="EMBL/GenBank/DDBJ databases">
        <title>Draft genome Planococcus salivarum.</title>
        <authorList>
            <person name="See-Too W.S."/>
        </authorList>
    </citation>
    <scope>NUCLEOTIDE SEQUENCE [LARGE SCALE GENOMIC DNA]</scope>
    <source>
        <strain evidence="3">DSM 23820</strain>
    </source>
</reference>
<evidence type="ECO:0000259" key="2">
    <source>
        <dbReference type="Pfam" id="PF04892"/>
    </source>
</evidence>
<keyword evidence="4" id="KW-1185">Reference proteome</keyword>
<dbReference type="Pfam" id="PF04892">
    <property type="entry name" value="VanZ"/>
    <property type="match status" value="1"/>
</dbReference>
<accession>A0ABX3CXD2</accession>
<gene>
    <name evidence="3" type="ORF">BB776_04145</name>
</gene>
<dbReference type="EMBL" id="MBQG01000121">
    <property type="protein sequence ID" value="OHX49748.1"/>
    <property type="molecule type" value="Genomic_DNA"/>
</dbReference>
<feature type="transmembrane region" description="Helical" evidence="1">
    <location>
        <begin position="93"/>
        <end position="113"/>
    </location>
</feature>
<proteinExistence type="predicted"/>
<dbReference type="Proteomes" id="UP000242153">
    <property type="component" value="Unassembled WGS sequence"/>
</dbReference>
<feature type="transmembrane region" description="Helical" evidence="1">
    <location>
        <begin position="125"/>
        <end position="146"/>
    </location>
</feature>
<comment type="caution">
    <text evidence="3">The sequence shown here is derived from an EMBL/GenBank/DDBJ whole genome shotgun (WGS) entry which is preliminary data.</text>
</comment>
<dbReference type="InterPro" id="IPR006976">
    <property type="entry name" value="VanZ-like"/>
</dbReference>
<evidence type="ECO:0000313" key="4">
    <source>
        <dbReference type="Proteomes" id="UP000242153"/>
    </source>
</evidence>
<keyword evidence="1" id="KW-0812">Transmembrane</keyword>
<feature type="domain" description="VanZ-like" evidence="2">
    <location>
        <begin position="8"/>
        <end position="141"/>
    </location>
</feature>
<evidence type="ECO:0000256" key="1">
    <source>
        <dbReference type="SAM" id="Phobius"/>
    </source>
</evidence>
<dbReference type="InterPro" id="IPR016747">
    <property type="entry name" value="Phosphotransbutyrylase"/>
</dbReference>
<dbReference type="PANTHER" id="PTHR28008">
    <property type="entry name" value="DOMAIN PROTEIN, PUTATIVE (AFU_ORTHOLOGUE AFUA_3G10980)-RELATED"/>
    <property type="match status" value="1"/>
</dbReference>
<protein>
    <recommendedName>
        <fullName evidence="2">VanZ-like domain-containing protein</fullName>
    </recommendedName>
</protein>
<dbReference type="PIRSF" id="PIRSF019083">
    <property type="entry name" value="UCP019083_VanZ"/>
    <property type="match status" value="1"/>
</dbReference>
<keyword evidence="1" id="KW-1133">Transmembrane helix</keyword>